<evidence type="ECO:0000259" key="3">
    <source>
        <dbReference type="SMART" id="SM00507"/>
    </source>
</evidence>
<keyword evidence="1" id="KW-0175">Coiled coil</keyword>
<keyword evidence="5" id="KW-1185">Reference proteome</keyword>
<proteinExistence type="predicted"/>
<dbReference type="InterPro" id="IPR003615">
    <property type="entry name" value="HNH_nuc"/>
</dbReference>
<dbReference type="STRING" id="3055.A0A2K3D7U7"/>
<dbReference type="RefSeq" id="XP_042919486.1">
    <property type="nucleotide sequence ID" value="XM_043067489.1"/>
</dbReference>
<keyword evidence="2" id="KW-0812">Transmembrane</keyword>
<protein>
    <recommendedName>
        <fullName evidence="3">HNH nuclease domain-containing protein</fullName>
    </recommendedName>
</protein>
<dbReference type="EMBL" id="CM008972">
    <property type="protein sequence ID" value="PNW76604.1"/>
    <property type="molecule type" value="Genomic_DNA"/>
</dbReference>
<dbReference type="GeneID" id="5726744"/>
<dbReference type="SMART" id="SM00507">
    <property type="entry name" value="HNHc"/>
    <property type="match status" value="1"/>
</dbReference>
<evidence type="ECO:0000313" key="5">
    <source>
        <dbReference type="Proteomes" id="UP000006906"/>
    </source>
</evidence>
<dbReference type="CDD" id="cd00085">
    <property type="entry name" value="HNHc"/>
    <property type="match status" value="1"/>
</dbReference>
<reference evidence="4 5" key="1">
    <citation type="journal article" date="2007" name="Science">
        <title>The Chlamydomonas genome reveals the evolution of key animal and plant functions.</title>
        <authorList>
            <person name="Merchant S.S."/>
            <person name="Prochnik S.E."/>
            <person name="Vallon O."/>
            <person name="Harris E.H."/>
            <person name="Karpowicz S.J."/>
            <person name="Witman G.B."/>
            <person name="Terry A."/>
            <person name="Salamov A."/>
            <person name="Fritz-Laylin L.K."/>
            <person name="Marechal-Drouard L."/>
            <person name="Marshall W.F."/>
            <person name="Qu L.H."/>
            <person name="Nelson D.R."/>
            <person name="Sanderfoot A.A."/>
            <person name="Spalding M.H."/>
            <person name="Kapitonov V.V."/>
            <person name="Ren Q."/>
            <person name="Ferris P."/>
            <person name="Lindquist E."/>
            <person name="Shapiro H."/>
            <person name="Lucas S.M."/>
            <person name="Grimwood J."/>
            <person name="Schmutz J."/>
            <person name="Cardol P."/>
            <person name="Cerutti H."/>
            <person name="Chanfreau G."/>
            <person name="Chen C.L."/>
            <person name="Cognat V."/>
            <person name="Croft M.T."/>
            <person name="Dent R."/>
            <person name="Dutcher S."/>
            <person name="Fernandez E."/>
            <person name="Fukuzawa H."/>
            <person name="Gonzalez-Ballester D."/>
            <person name="Gonzalez-Halphen D."/>
            <person name="Hallmann A."/>
            <person name="Hanikenne M."/>
            <person name="Hippler M."/>
            <person name="Inwood W."/>
            <person name="Jabbari K."/>
            <person name="Kalanon M."/>
            <person name="Kuras R."/>
            <person name="Lefebvre P.A."/>
            <person name="Lemaire S.D."/>
            <person name="Lobanov A.V."/>
            <person name="Lohr M."/>
            <person name="Manuell A."/>
            <person name="Meier I."/>
            <person name="Mets L."/>
            <person name="Mittag M."/>
            <person name="Mittelmeier T."/>
            <person name="Moroney J.V."/>
            <person name="Moseley J."/>
            <person name="Napoli C."/>
            <person name="Nedelcu A.M."/>
            <person name="Niyogi K."/>
            <person name="Novoselov S.V."/>
            <person name="Paulsen I.T."/>
            <person name="Pazour G."/>
            <person name="Purton S."/>
            <person name="Ral J.P."/>
            <person name="Riano-Pachon D.M."/>
            <person name="Riekhof W."/>
            <person name="Rymarquis L."/>
            <person name="Schroda M."/>
            <person name="Stern D."/>
            <person name="Umen J."/>
            <person name="Willows R."/>
            <person name="Wilson N."/>
            <person name="Zimmer S.L."/>
            <person name="Allmer J."/>
            <person name="Balk J."/>
            <person name="Bisova K."/>
            <person name="Chen C.J."/>
            <person name="Elias M."/>
            <person name="Gendler K."/>
            <person name="Hauser C."/>
            <person name="Lamb M.R."/>
            <person name="Ledford H."/>
            <person name="Long J.C."/>
            <person name="Minagawa J."/>
            <person name="Page M.D."/>
            <person name="Pan J."/>
            <person name="Pootakham W."/>
            <person name="Roje S."/>
            <person name="Rose A."/>
            <person name="Stahlberg E."/>
            <person name="Terauchi A.M."/>
            <person name="Yang P."/>
            <person name="Ball S."/>
            <person name="Bowler C."/>
            <person name="Dieckmann C.L."/>
            <person name="Gladyshev V.N."/>
            <person name="Green P."/>
            <person name="Jorgensen R."/>
            <person name="Mayfield S."/>
            <person name="Mueller-Roeber B."/>
            <person name="Rajamani S."/>
            <person name="Sayre R.T."/>
            <person name="Brokstein P."/>
            <person name="Dubchak I."/>
            <person name="Goodstein D."/>
            <person name="Hornick L."/>
            <person name="Huang Y.W."/>
            <person name="Jhaveri J."/>
            <person name="Luo Y."/>
            <person name="Martinez D."/>
            <person name="Ngau W.C."/>
            <person name="Otillar B."/>
            <person name="Poliakov A."/>
            <person name="Porter A."/>
            <person name="Szajkowski L."/>
            <person name="Werner G."/>
            <person name="Zhou K."/>
            <person name="Grigoriev I.V."/>
            <person name="Rokhsar D.S."/>
            <person name="Grossman A.R."/>
        </authorList>
    </citation>
    <scope>NUCLEOTIDE SEQUENCE [LARGE SCALE GENOMIC DNA]</scope>
    <source>
        <strain evidence="5">CC-503</strain>
    </source>
</reference>
<feature type="domain" description="HNH nuclease" evidence="3">
    <location>
        <begin position="495"/>
        <end position="550"/>
    </location>
</feature>
<keyword evidence="2" id="KW-0472">Membrane</keyword>
<dbReference type="Pfam" id="PF03235">
    <property type="entry name" value="GmrSD_N"/>
    <property type="match status" value="1"/>
</dbReference>
<name>A0A2K3D7U7_CHLRE</name>
<gene>
    <name evidence="4" type="ORF">CHLRE_11g467727v5</name>
</gene>
<feature type="coiled-coil region" evidence="1">
    <location>
        <begin position="632"/>
        <end position="679"/>
    </location>
</feature>
<dbReference type="GO" id="GO:0003676">
    <property type="term" value="F:nucleic acid binding"/>
    <property type="evidence" value="ECO:0007669"/>
    <property type="project" value="InterPro"/>
</dbReference>
<dbReference type="KEGG" id="cre:CHLRE_11g467727v5"/>
<dbReference type="PANTHER" id="PTHR39639">
    <property type="entry name" value="CHROMOSOME 16, WHOLE GENOME SHOTGUN SEQUENCE"/>
    <property type="match status" value="1"/>
</dbReference>
<accession>A0A2K3D7U7</accession>
<keyword evidence="2" id="KW-1133">Transmembrane helix</keyword>
<dbReference type="OrthoDB" id="536252at2759"/>
<dbReference type="AlphaFoldDB" id="A0A2K3D7U7"/>
<evidence type="ECO:0000256" key="1">
    <source>
        <dbReference type="SAM" id="Coils"/>
    </source>
</evidence>
<dbReference type="Proteomes" id="UP000006906">
    <property type="component" value="Chromosome 11"/>
</dbReference>
<dbReference type="InterPro" id="IPR002711">
    <property type="entry name" value="HNH"/>
</dbReference>
<dbReference type="ExpressionAtlas" id="A0A2K3D7U7">
    <property type="expression patterns" value="baseline"/>
</dbReference>
<dbReference type="Pfam" id="PF01844">
    <property type="entry name" value="HNH"/>
    <property type="match status" value="1"/>
</dbReference>
<evidence type="ECO:0000256" key="2">
    <source>
        <dbReference type="SAM" id="Phobius"/>
    </source>
</evidence>
<dbReference type="InParanoid" id="A0A2K3D7U7"/>
<sequence>MLRRRQCLDAVSCLTLLTRNHAAPVVGLATRHGRSRGSEEKHALGRCVVPHPTDSLLFPVTFYTTNEQPSFKRPEVRADLEYVALQDIIADIESGAINLEPDYQRGFIWSAKTCSSFIGTVFQGVETPPLTFYRREDPKRGMVRDVVDGKQRLVALYTFMTGNKELYPKAPTVLDLKDDDLCAVLHNKSFLKLSSSDQSYMRSAALPVRTLPPTASLDYVYDVYESLNRGGPGNNPQYVRRPAFHGAYIRMLSRLARNDAFQQLAELSDAEKSEQLGEELVLRFFALYRVAVPDYKRLYSSSSSSSSSSCSSKRLLIEELQALEPGSGGNVVMQLSEAAEKDMEAAFTDAVDLCADLGLKRLAEEAMAEAGGGGGPGRSFRRGSGGATNLMWDVTLVGLRLALDEGAKPLEFKRRKAAVQDGFRQLLKDRHWAVTPAVLSQERLVERLGLFRERVVQPGQVVRLNQLRRLWVRCKLGNGRPPVKSPQGPRTFSAAVRRELFKRQPAPTCGWCGEPIVDVTDAEVDHVVPYAQGGATTLDNAQLLHALCNRQRGQKPMSAAPAAAAQAAGGGAAGEGREEAAAAQAAAAAEAAAAEAAAAPAVAERTAAAPAKLLQPAAAQAAAERAAAAQAVAQAAAERAAAQAAAQAAAERAAAQAAAQAAAERAAAAQAAAQAAAERAAAERAAAAQAAAERAAAAHAAVARAAAPQAAEHEASELRKDEIVKGMVLRQELKGTTWVQWGLLAAAAAGVVLVLVAR</sequence>
<dbReference type="InterPro" id="IPR004919">
    <property type="entry name" value="GmrSD_N"/>
</dbReference>
<feature type="transmembrane region" description="Helical" evidence="2">
    <location>
        <begin position="738"/>
        <end position="757"/>
    </location>
</feature>
<organism evidence="4 5">
    <name type="scientific">Chlamydomonas reinhardtii</name>
    <name type="common">Chlamydomonas smithii</name>
    <dbReference type="NCBI Taxonomy" id="3055"/>
    <lineage>
        <taxon>Eukaryota</taxon>
        <taxon>Viridiplantae</taxon>
        <taxon>Chlorophyta</taxon>
        <taxon>core chlorophytes</taxon>
        <taxon>Chlorophyceae</taxon>
        <taxon>CS clade</taxon>
        <taxon>Chlamydomonadales</taxon>
        <taxon>Chlamydomonadaceae</taxon>
        <taxon>Chlamydomonas</taxon>
    </lineage>
</organism>
<dbReference type="Gene3D" id="1.10.30.50">
    <property type="match status" value="1"/>
</dbReference>
<dbReference type="PANTHER" id="PTHR39639:SF1">
    <property type="entry name" value="DUF262 DOMAIN-CONTAINING PROTEIN"/>
    <property type="match status" value="1"/>
</dbReference>
<dbReference type="GO" id="GO:0008270">
    <property type="term" value="F:zinc ion binding"/>
    <property type="evidence" value="ECO:0007669"/>
    <property type="project" value="InterPro"/>
</dbReference>
<evidence type="ECO:0000313" key="4">
    <source>
        <dbReference type="EMBL" id="PNW76604.1"/>
    </source>
</evidence>
<dbReference type="Gramene" id="PNW76604">
    <property type="protein sequence ID" value="PNW76604"/>
    <property type="gene ID" value="CHLRE_11g467727v5"/>
</dbReference>
<dbReference type="GO" id="GO:0004519">
    <property type="term" value="F:endonuclease activity"/>
    <property type="evidence" value="ECO:0007669"/>
    <property type="project" value="InterPro"/>
</dbReference>